<organism evidence="2 3">
    <name type="scientific">Elysia crispata</name>
    <name type="common">lettuce slug</name>
    <dbReference type="NCBI Taxonomy" id="231223"/>
    <lineage>
        <taxon>Eukaryota</taxon>
        <taxon>Metazoa</taxon>
        <taxon>Spiralia</taxon>
        <taxon>Lophotrochozoa</taxon>
        <taxon>Mollusca</taxon>
        <taxon>Gastropoda</taxon>
        <taxon>Heterobranchia</taxon>
        <taxon>Euthyneura</taxon>
        <taxon>Panpulmonata</taxon>
        <taxon>Sacoglossa</taxon>
        <taxon>Placobranchoidea</taxon>
        <taxon>Plakobranchidae</taxon>
        <taxon>Elysia</taxon>
    </lineage>
</organism>
<dbReference type="Pfam" id="PF00300">
    <property type="entry name" value="His_Phos_1"/>
    <property type="match status" value="1"/>
</dbReference>
<dbReference type="Proteomes" id="UP001283361">
    <property type="component" value="Unassembled WGS sequence"/>
</dbReference>
<dbReference type="AlphaFoldDB" id="A0AAE0YVQ3"/>
<dbReference type="SMART" id="SM00855">
    <property type="entry name" value="PGAM"/>
    <property type="match status" value="1"/>
</dbReference>
<dbReference type="CDD" id="cd07067">
    <property type="entry name" value="HP_PGM_like"/>
    <property type="match status" value="1"/>
</dbReference>
<reference evidence="2" key="1">
    <citation type="journal article" date="2023" name="G3 (Bethesda)">
        <title>A reference genome for the long-term kleptoplast-retaining sea slug Elysia crispata morphotype clarki.</title>
        <authorList>
            <person name="Eastman K.E."/>
            <person name="Pendleton A.L."/>
            <person name="Shaikh M.A."/>
            <person name="Suttiyut T."/>
            <person name="Ogas R."/>
            <person name="Tomko P."/>
            <person name="Gavelis G."/>
            <person name="Widhalm J.R."/>
            <person name="Wisecaver J.H."/>
        </authorList>
    </citation>
    <scope>NUCLEOTIDE SEQUENCE</scope>
    <source>
        <strain evidence="2">ECLA1</strain>
    </source>
</reference>
<dbReference type="PANTHER" id="PTHR16469">
    <property type="entry name" value="UBIQUITIN-ASSOCIATED AND SH3 DOMAIN-CONTAINING BA-RELATED"/>
    <property type="match status" value="1"/>
</dbReference>
<comment type="caution">
    <text evidence="2">The sequence shown here is derived from an EMBL/GenBank/DDBJ whole genome shotgun (WGS) entry which is preliminary data.</text>
</comment>
<accession>A0AAE0YVQ3</accession>
<dbReference type="InterPro" id="IPR029033">
    <property type="entry name" value="His_PPase_superfam"/>
</dbReference>
<gene>
    <name evidence="2" type="ORF">RRG08_060821</name>
</gene>
<feature type="compositionally biased region" description="Basic and acidic residues" evidence="1">
    <location>
        <begin position="54"/>
        <end position="68"/>
    </location>
</feature>
<keyword evidence="3" id="KW-1185">Reference proteome</keyword>
<sequence>MEASYILSPCLFNRFRAHLDQQNADIMCTDLFGITFLRSTSKTKKVNNMASRRRSSDFEKKASVKENGHFPAESPGSRRLFIMRHGERCDFAFGRSWVSKCFDDKGNYTQTDLNLPATVIQRENHLDFLKDSPLTEVGKFQARATGDALGREGVNIQHVYSSPSLRCVQTAQNVIDGMGNDAKICIEPSAFEWYGWYKSSMPVWLKPSHLAQSGFSINVDHKPFVGLKDLHLDETVGEYYDRCHRLAEHILKTHDDDGDILIVAHAGSLDTFTRRLLGKSARNSQDMHNILSSFTYCCLCCVAQDPVTSKWSLVKPPIPPLHDFNWKVLQ</sequence>
<dbReference type="InterPro" id="IPR051710">
    <property type="entry name" value="Phosphatase_SH3-domain"/>
</dbReference>
<evidence type="ECO:0000313" key="2">
    <source>
        <dbReference type="EMBL" id="KAK3758164.1"/>
    </source>
</evidence>
<dbReference type="SUPFAM" id="SSF53254">
    <property type="entry name" value="Phosphoglycerate mutase-like"/>
    <property type="match status" value="1"/>
</dbReference>
<evidence type="ECO:0000256" key="1">
    <source>
        <dbReference type="SAM" id="MobiDB-lite"/>
    </source>
</evidence>
<evidence type="ECO:0000313" key="3">
    <source>
        <dbReference type="Proteomes" id="UP001283361"/>
    </source>
</evidence>
<dbReference type="EMBL" id="JAWDGP010005297">
    <property type="protein sequence ID" value="KAK3758164.1"/>
    <property type="molecule type" value="Genomic_DNA"/>
</dbReference>
<dbReference type="PANTHER" id="PTHR16469:SF27">
    <property type="entry name" value="UBIQUITIN-ASSOCIATED AND SH3 DOMAIN-CONTAINING BA-RELATED"/>
    <property type="match status" value="1"/>
</dbReference>
<dbReference type="InterPro" id="IPR013078">
    <property type="entry name" value="His_Pase_superF_clade-1"/>
</dbReference>
<proteinExistence type="predicted"/>
<feature type="region of interest" description="Disordered" evidence="1">
    <location>
        <begin position="47"/>
        <end position="71"/>
    </location>
</feature>
<protein>
    <submittedName>
        <fullName evidence="2">Uncharacterized protein</fullName>
    </submittedName>
</protein>
<dbReference type="Gene3D" id="3.40.50.1240">
    <property type="entry name" value="Phosphoglycerate mutase-like"/>
    <property type="match status" value="1"/>
</dbReference>
<name>A0AAE0YVQ3_9GAST</name>